<name>A0A381UQ70_9ZZZZ</name>
<dbReference type="InterPro" id="IPR029044">
    <property type="entry name" value="Nucleotide-diphossugar_trans"/>
</dbReference>
<sequence>MSISSKTLSDTIAILEKEDWKDPSFHMHMGGFAIDEPYEDEEAYKSLKYIIKEHNLKLKRVTWGDIVKLIRDDKFFGWNALQSQAFGYQYFLPHGYTYEEENPQLGHMGMDFKNSNDEYENIVNHVDESDDPTMEANINSIYYHAAKAHWLVNSIRKEGLWNPIQGRVVKVQDKYRLEIHPGSVRSPVFECLDDWDMEMWIWDDHDIIPVPEIEIEEIIDWAKEKILANPDKYHKNISFAFVHGYIEILTDLLQMSFRTEVYDFNRRINSLAKDKHLNVYIGYDSRHQNLAELNKKCIEHSTRYGAGGGTGHNLMNKWKPEINFLDISKIPEYTRDYANQSTEFTYSRFLIPYLENYEGFSIFLDDDILFTKSLWPMFYFLDPDDAVACIQYDFDKYPETKFDGEKNVSYPKKLWSSLMIFNNGHEDCKKLTPEIINTESGKFLHQFEWTDKISQIPEHYVFTEGHDTRETNWRPSAIHYTRGGPWIEGMDTADIDELNTYRNLLNRFS</sequence>
<dbReference type="AlphaFoldDB" id="A0A381UQ70"/>
<evidence type="ECO:0000313" key="1">
    <source>
        <dbReference type="EMBL" id="SVA29788.1"/>
    </source>
</evidence>
<dbReference type="Gene3D" id="3.90.550.10">
    <property type="entry name" value="Spore Coat Polysaccharide Biosynthesis Protein SpsA, Chain A"/>
    <property type="match status" value="1"/>
</dbReference>
<evidence type="ECO:0008006" key="2">
    <source>
        <dbReference type="Google" id="ProtNLM"/>
    </source>
</evidence>
<dbReference type="PANTHER" id="PTHR35105:SF2">
    <property type="entry name" value="PROTEIN CDI"/>
    <property type="match status" value="1"/>
</dbReference>
<accession>A0A381UQ70</accession>
<protein>
    <recommendedName>
        <fullName evidence="2">Nucleotide-diphospho-sugar transferase domain-containing protein</fullName>
    </recommendedName>
</protein>
<gene>
    <name evidence="1" type="ORF">METZ01_LOCUS82642</name>
</gene>
<proteinExistence type="predicted"/>
<dbReference type="PANTHER" id="PTHR35105">
    <property type="entry name" value="EXPRESSED PROTEIN"/>
    <property type="match status" value="1"/>
</dbReference>
<dbReference type="SUPFAM" id="SSF53448">
    <property type="entry name" value="Nucleotide-diphospho-sugar transferases"/>
    <property type="match status" value="1"/>
</dbReference>
<organism evidence="1">
    <name type="scientific">marine metagenome</name>
    <dbReference type="NCBI Taxonomy" id="408172"/>
    <lineage>
        <taxon>unclassified sequences</taxon>
        <taxon>metagenomes</taxon>
        <taxon>ecological metagenomes</taxon>
    </lineage>
</organism>
<reference evidence="1" key="1">
    <citation type="submission" date="2018-05" db="EMBL/GenBank/DDBJ databases">
        <authorList>
            <person name="Lanie J.A."/>
            <person name="Ng W.-L."/>
            <person name="Kazmierczak K.M."/>
            <person name="Andrzejewski T.M."/>
            <person name="Davidsen T.M."/>
            <person name="Wayne K.J."/>
            <person name="Tettelin H."/>
            <person name="Glass J.I."/>
            <person name="Rusch D."/>
            <person name="Podicherti R."/>
            <person name="Tsui H.-C.T."/>
            <person name="Winkler M.E."/>
        </authorList>
    </citation>
    <scope>NUCLEOTIDE SEQUENCE</scope>
</reference>
<dbReference type="EMBL" id="UINC01006812">
    <property type="protein sequence ID" value="SVA29788.1"/>
    <property type="molecule type" value="Genomic_DNA"/>
</dbReference>